<keyword evidence="2" id="KW-1185">Reference proteome</keyword>
<dbReference type="Proteomes" id="UP000187203">
    <property type="component" value="Unassembled WGS sequence"/>
</dbReference>
<proteinExistence type="predicted"/>
<name>A0A1R3K075_9ROSI</name>
<protein>
    <submittedName>
        <fullName evidence="1">Uncharacterized protein</fullName>
    </submittedName>
</protein>
<dbReference type="AlphaFoldDB" id="A0A1R3K075"/>
<sequence length="68" mass="7682">MGQTGHLIDLSCDVGRGTQWWERKSGPCGTVFALFPRGAAWWSLPAGRGWVRWSDRDVWAKSLVSLDY</sequence>
<evidence type="ECO:0000313" key="2">
    <source>
        <dbReference type="Proteomes" id="UP000187203"/>
    </source>
</evidence>
<gene>
    <name evidence="1" type="ORF">COLO4_12642</name>
</gene>
<dbReference type="OrthoDB" id="10325766at2759"/>
<accession>A0A1R3K075</accession>
<reference evidence="2" key="1">
    <citation type="submission" date="2013-09" db="EMBL/GenBank/DDBJ databases">
        <title>Corchorus olitorius genome sequencing.</title>
        <authorList>
            <person name="Alam M."/>
            <person name="Haque M.S."/>
            <person name="Islam M.S."/>
            <person name="Emdad E.M."/>
            <person name="Islam M.M."/>
            <person name="Ahmed B."/>
            <person name="Halim A."/>
            <person name="Hossen Q.M.M."/>
            <person name="Hossain M.Z."/>
            <person name="Ahmed R."/>
            <person name="Khan M.M."/>
            <person name="Islam R."/>
            <person name="Rashid M.M."/>
            <person name="Khan S.A."/>
            <person name="Rahman M.S."/>
            <person name="Alam M."/>
            <person name="Yahiya A.S."/>
            <person name="Khan M.S."/>
            <person name="Azam M.S."/>
            <person name="Haque T."/>
            <person name="Lashkar M.Z.H."/>
            <person name="Akhand A.I."/>
            <person name="Morshed G."/>
            <person name="Roy S."/>
            <person name="Uddin K.S."/>
            <person name="Rabeya T."/>
            <person name="Hossain A.S."/>
            <person name="Chowdhury A."/>
            <person name="Snigdha A.R."/>
            <person name="Mortoza M.S."/>
            <person name="Matin S.A."/>
            <person name="Hoque S.M.E."/>
            <person name="Islam M.K."/>
            <person name="Roy D.K."/>
            <person name="Haider R."/>
            <person name="Moosa M.M."/>
            <person name="Elias S.M."/>
            <person name="Hasan A.M."/>
            <person name="Jahan S."/>
            <person name="Shafiuddin M."/>
            <person name="Mahmood N."/>
            <person name="Shommy N.S."/>
        </authorList>
    </citation>
    <scope>NUCLEOTIDE SEQUENCE [LARGE SCALE GENOMIC DNA]</scope>
    <source>
        <strain evidence="2">cv. O-4</strain>
    </source>
</reference>
<dbReference type="EMBL" id="AWUE01014938">
    <property type="protein sequence ID" value="OMP00477.1"/>
    <property type="molecule type" value="Genomic_DNA"/>
</dbReference>
<evidence type="ECO:0000313" key="1">
    <source>
        <dbReference type="EMBL" id="OMP00477.1"/>
    </source>
</evidence>
<comment type="caution">
    <text evidence="1">The sequence shown here is derived from an EMBL/GenBank/DDBJ whole genome shotgun (WGS) entry which is preliminary data.</text>
</comment>
<organism evidence="1 2">
    <name type="scientific">Corchorus olitorius</name>
    <dbReference type="NCBI Taxonomy" id="93759"/>
    <lineage>
        <taxon>Eukaryota</taxon>
        <taxon>Viridiplantae</taxon>
        <taxon>Streptophyta</taxon>
        <taxon>Embryophyta</taxon>
        <taxon>Tracheophyta</taxon>
        <taxon>Spermatophyta</taxon>
        <taxon>Magnoliopsida</taxon>
        <taxon>eudicotyledons</taxon>
        <taxon>Gunneridae</taxon>
        <taxon>Pentapetalae</taxon>
        <taxon>rosids</taxon>
        <taxon>malvids</taxon>
        <taxon>Malvales</taxon>
        <taxon>Malvaceae</taxon>
        <taxon>Grewioideae</taxon>
        <taxon>Apeibeae</taxon>
        <taxon>Corchorus</taxon>
    </lineage>
</organism>